<dbReference type="AlphaFoldDB" id="A0A1F5S8U6"/>
<dbReference type="Proteomes" id="UP000176877">
    <property type="component" value="Unassembled WGS sequence"/>
</dbReference>
<reference evidence="2 3" key="1">
    <citation type="journal article" date="2016" name="Nat. Commun.">
        <title>Thousands of microbial genomes shed light on interconnected biogeochemical processes in an aquifer system.</title>
        <authorList>
            <person name="Anantharaman K."/>
            <person name="Brown C.T."/>
            <person name="Hug L.A."/>
            <person name="Sharon I."/>
            <person name="Castelle C.J."/>
            <person name="Probst A.J."/>
            <person name="Thomas B.C."/>
            <person name="Singh A."/>
            <person name="Wilkins M.J."/>
            <person name="Karaoz U."/>
            <person name="Brodie E.L."/>
            <person name="Williams K.H."/>
            <person name="Hubbard S.S."/>
            <person name="Banfield J.F."/>
        </authorList>
    </citation>
    <scope>NUCLEOTIDE SEQUENCE [LARGE SCALE GENOMIC DNA]</scope>
</reference>
<keyword evidence="1" id="KW-1133">Transmembrane helix</keyword>
<evidence type="ECO:0000313" key="3">
    <source>
        <dbReference type="Proteomes" id="UP000176877"/>
    </source>
</evidence>
<evidence type="ECO:0008006" key="4">
    <source>
        <dbReference type="Google" id="ProtNLM"/>
    </source>
</evidence>
<protein>
    <recommendedName>
        <fullName evidence="4">PrgI family protein</fullName>
    </recommendedName>
</protein>
<sequence length="150" mass="17325">MQQYVVPQFIDVEDKVIGPITTRQFIILLVGFLIIGISYKIFDFALFITFALAMLAVAGALAFLRINGRPFHYFILNLLQTLRRPKLRIWYFMASEFNYKIDRENFTLAAKIAPEKHYAASRLAELSLIVDTRGAYRGERGDSEVKVERE</sequence>
<proteinExistence type="predicted"/>
<dbReference type="EMBL" id="MFFT01000028">
    <property type="protein sequence ID" value="OGF23079.1"/>
    <property type="molecule type" value="Genomic_DNA"/>
</dbReference>
<accession>A0A1F5S8U6</accession>
<name>A0A1F5S8U6_9BACT</name>
<dbReference type="Pfam" id="PF12666">
    <property type="entry name" value="PrgI"/>
    <property type="match status" value="1"/>
</dbReference>
<feature type="transmembrane region" description="Helical" evidence="1">
    <location>
        <begin position="20"/>
        <end position="39"/>
    </location>
</feature>
<organism evidence="2 3">
    <name type="scientific">Candidatus Falkowbacteria bacterium RIFCSPHIGHO2_02_FULL_42_9</name>
    <dbReference type="NCBI Taxonomy" id="1797986"/>
    <lineage>
        <taxon>Bacteria</taxon>
        <taxon>Candidatus Falkowiibacteriota</taxon>
    </lineage>
</organism>
<evidence type="ECO:0000313" key="2">
    <source>
        <dbReference type="EMBL" id="OGF23079.1"/>
    </source>
</evidence>
<keyword evidence="1" id="KW-0472">Membrane</keyword>
<comment type="caution">
    <text evidence="2">The sequence shown here is derived from an EMBL/GenBank/DDBJ whole genome shotgun (WGS) entry which is preliminary data.</text>
</comment>
<dbReference type="InterPro" id="IPR024414">
    <property type="entry name" value="Uncharacterised_PrgI"/>
</dbReference>
<feature type="transmembrane region" description="Helical" evidence="1">
    <location>
        <begin position="45"/>
        <end position="64"/>
    </location>
</feature>
<keyword evidence="1" id="KW-0812">Transmembrane</keyword>
<gene>
    <name evidence="2" type="ORF">A3D45_01760</name>
</gene>
<evidence type="ECO:0000256" key="1">
    <source>
        <dbReference type="SAM" id="Phobius"/>
    </source>
</evidence>